<dbReference type="KEGG" id="shh:ShL2_01651"/>
<keyword evidence="6" id="KW-1185">Reference proteome</keyword>
<keyword evidence="1" id="KW-0732">Signal</keyword>
<proteinExistence type="predicted"/>
<reference evidence="3 6" key="2">
    <citation type="submission" date="2023-08" db="EMBL/GenBank/DDBJ databases">
        <title>Genomic surveillance of Staphylococcus haemolyticus neonatal outbreak in southern France.</title>
        <authorList>
            <person name="Magnan C."/>
            <person name="Morsli M."/>
            <person name="Thiery B."/>
            <person name="Salipante F."/>
            <person name="Attar J."/>
            <person name="Massimo D.M."/>
            <person name="Ory J."/>
            <person name="Pantel A."/>
            <person name="Lavigne J.-P."/>
        </authorList>
    </citation>
    <scope>NUCLEOTIDE SEQUENCE [LARGE SCALE GENOMIC DNA]</scope>
    <source>
        <strain evidence="3 6">NSH026</strain>
    </source>
</reference>
<name>A0A2A1KFD3_STAHA</name>
<dbReference type="GeneID" id="93781097"/>
<dbReference type="Proteomes" id="UP000238153">
    <property type="component" value="Unassembled WGS sequence"/>
</dbReference>
<accession>A0A2A1KFD3</accession>
<evidence type="ECO:0000259" key="2">
    <source>
        <dbReference type="PROSITE" id="PS50911"/>
    </source>
</evidence>
<dbReference type="InterPro" id="IPR038765">
    <property type="entry name" value="Papain-like_cys_pep_sf"/>
</dbReference>
<evidence type="ECO:0000313" key="4">
    <source>
        <dbReference type="EMBL" id="PPJ77167.1"/>
    </source>
</evidence>
<reference evidence="4 5" key="1">
    <citation type="submission" date="2017-11" db="EMBL/GenBank/DDBJ databases">
        <authorList>
            <person name="Founou R.C."/>
            <person name="Founou L."/>
            <person name="Allam M."/>
            <person name="Ismail A."/>
            <person name="Essack S.Y."/>
        </authorList>
    </citation>
    <scope>NUCLEOTIDE SEQUENCE [LARGE SCALE GENOMIC DNA]</scope>
    <source>
        <strain evidence="4 5">G811N2B1</strain>
    </source>
</reference>
<protein>
    <submittedName>
        <fullName evidence="4">CHAP domain-containing protein</fullName>
    </submittedName>
</protein>
<evidence type="ECO:0000313" key="6">
    <source>
        <dbReference type="Proteomes" id="UP001269271"/>
    </source>
</evidence>
<dbReference type="OMA" id="GHVAYIE"/>
<dbReference type="EMBL" id="JAVSOO010000001">
    <property type="protein sequence ID" value="MDT4285493.1"/>
    <property type="molecule type" value="Genomic_DNA"/>
</dbReference>
<organism evidence="4 5">
    <name type="scientific">Staphylococcus haemolyticus</name>
    <dbReference type="NCBI Taxonomy" id="1283"/>
    <lineage>
        <taxon>Bacteria</taxon>
        <taxon>Bacillati</taxon>
        <taxon>Bacillota</taxon>
        <taxon>Bacilli</taxon>
        <taxon>Bacillales</taxon>
        <taxon>Staphylococcaceae</taxon>
        <taxon>Staphylococcus</taxon>
    </lineage>
</organism>
<feature type="signal peptide" evidence="1">
    <location>
        <begin position="1"/>
        <end position="21"/>
    </location>
</feature>
<evidence type="ECO:0000313" key="5">
    <source>
        <dbReference type="Proteomes" id="UP000238153"/>
    </source>
</evidence>
<evidence type="ECO:0000256" key="1">
    <source>
        <dbReference type="SAM" id="SignalP"/>
    </source>
</evidence>
<sequence length="159" mass="18465">MKKFILIMVLGSALFTGGAIYDGIDNQDMTQPTIHFWEKNPMKLNLYAKGQCTYYVFDRIRQDGNMISNRWGDAKYWANEASKEGYKVNDNPSVGSILQYPKGQHGHVAYVDKVNHDGSLTVFDMNYRKPYEVTKRTVYEYQVDEFNYIHPKKNQSENA</sequence>
<dbReference type="Pfam" id="PF05257">
    <property type="entry name" value="CHAP"/>
    <property type="match status" value="1"/>
</dbReference>
<dbReference type="InterPro" id="IPR007921">
    <property type="entry name" value="CHAP_dom"/>
</dbReference>
<dbReference type="SUPFAM" id="SSF54001">
    <property type="entry name" value="Cysteine proteinases"/>
    <property type="match status" value="1"/>
</dbReference>
<feature type="chain" id="PRO_5044065164" evidence="1">
    <location>
        <begin position="22"/>
        <end position="159"/>
    </location>
</feature>
<evidence type="ECO:0000313" key="3">
    <source>
        <dbReference type="EMBL" id="MDT4285493.1"/>
    </source>
</evidence>
<dbReference type="STRING" id="1283.ShL2_01651"/>
<feature type="domain" description="Peptidase C51" evidence="2">
    <location>
        <begin position="27"/>
        <end position="150"/>
    </location>
</feature>
<dbReference type="PROSITE" id="PS50911">
    <property type="entry name" value="CHAP"/>
    <property type="match status" value="1"/>
</dbReference>
<dbReference type="Proteomes" id="UP001269271">
    <property type="component" value="Unassembled WGS sequence"/>
</dbReference>
<dbReference type="RefSeq" id="WP_011276004.1">
    <property type="nucleotide sequence ID" value="NZ_BKAY01000002.1"/>
</dbReference>
<dbReference type="EMBL" id="PGWX01000145">
    <property type="protein sequence ID" value="PPJ77167.1"/>
    <property type="molecule type" value="Genomic_DNA"/>
</dbReference>
<gene>
    <name evidence="4" type="ORF">CV019_02110</name>
    <name evidence="3" type="ORF">RO950_00455</name>
</gene>
<comment type="caution">
    <text evidence="4">The sequence shown here is derived from an EMBL/GenBank/DDBJ whole genome shotgun (WGS) entry which is preliminary data.</text>
</comment>
<dbReference type="Gene3D" id="3.90.1720.10">
    <property type="entry name" value="endopeptidase domain like (from Nostoc punctiforme)"/>
    <property type="match status" value="1"/>
</dbReference>
<dbReference type="AlphaFoldDB" id="A0A2A1KFD3"/>